<dbReference type="SUPFAM" id="SSF140453">
    <property type="entry name" value="EsxAB dimer-like"/>
    <property type="match status" value="1"/>
</dbReference>
<dbReference type="NCBIfam" id="TIGR03930">
    <property type="entry name" value="WXG100_ESAT6"/>
    <property type="match status" value="1"/>
</dbReference>
<dbReference type="EMBL" id="CP032568">
    <property type="protein sequence ID" value="AYF75496.1"/>
    <property type="molecule type" value="Genomic_DNA"/>
</dbReference>
<evidence type="ECO:0000313" key="2">
    <source>
        <dbReference type="EMBL" id="AYF75496.1"/>
    </source>
</evidence>
<comment type="similarity">
    <text evidence="1">Belongs to the WXG100 family.</text>
</comment>
<dbReference type="Pfam" id="PF06013">
    <property type="entry name" value="WXG100"/>
    <property type="match status" value="1"/>
</dbReference>
<reference evidence="2 3" key="1">
    <citation type="submission" date="2018-09" db="EMBL/GenBank/DDBJ databases">
        <title>Nocardia yunnanensis sp. nov., an actinomycete isolated from a soil sample.</title>
        <authorList>
            <person name="Zhang J."/>
        </authorList>
    </citation>
    <scope>NUCLEOTIDE SEQUENCE [LARGE SCALE GENOMIC DNA]</scope>
    <source>
        <strain evidence="2 3">CFHS0054</strain>
    </source>
</reference>
<dbReference type="KEGG" id="nyu:D7D52_18395"/>
<dbReference type="Proteomes" id="UP000267164">
    <property type="component" value="Chromosome"/>
</dbReference>
<dbReference type="OrthoDB" id="4552948at2"/>
<evidence type="ECO:0000313" key="3">
    <source>
        <dbReference type="Proteomes" id="UP000267164"/>
    </source>
</evidence>
<protein>
    <recommendedName>
        <fullName evidence="1">ESAT-6-like protein</fullName>
    </recommendedName>
</protein>
<proteinExistence type="inferred from homology"/>
<dbReference type="AlphaFoldDB" id="A0A386ZDA4"/>
<keyword evidence="3" id="KW-1185">Reference proteome</keyword>
<gene>
    <name evidence="2" type="ORF">D7D52_18395</name>
</gene>
<dbReference type="InterPro" id="IPR010310">
    <property type="entry name" value="T7SS_ESAT-6-like"/>
</dbReference>
<dbReference type="InterPro" id="IPR036689">
    <property type="entry name" value="ESAT-6-like_sf"/>
</dbReference>
<accession>A0A386ZDA4</accession>
<evidence type="ECO:0000256" key="1">
    <source>
        <dbReference type="RuleBase" id="RU362001"/>
    </source>
</evidence>
<name>A0A386ZDA4_9NOCA</name>
<sequence length="109" mass="12040">MAGVMRIDPAEVHATADWIDRAAQDLVDEVNAHMRLVRSFLGGDWQGAAATSHETPWADWEDAAHRILTSFQTDSGLLRRVADEHAQTDQRRAATIHQVGSSLDLPEVV</sequence>
<organism evidence="2 3">
    <name type="scientific">Nocardia yunnanensis</name>
    <dbReference type="NCBI Taxonomy" id="2382165"/>
    <lineage>
        <taxon>Bacteria</taxon>
        <taxon>Bacillati</taxon>
        <taxon>Actinomycetota</taxon>
        <taxon>Actinomycetes</taxon>
        <taxon>Mycobacteriales</taxon>
        <taxon>Nocardiaceae</taxon>
        <taxon>Nocardia</taxon>
    </lineage>
</organism>
<dbReference type="Gene3D" id="1.10.287.1060">
    <property type="entry name" value="ESAT-6-like"/>
    <property type="match status" value="1"/>
</dbReference>